<comment type="caution">
    <text evidence="2">The sequence shown here is derived from an EMBL/GenBank/DDBJ whole genome shotgun (WGS) entry which is preliminary data.</text>
</comment>
<feature type="region of interest" description="Disordered" evidence="1">
    <location>
        <begin position="100"/>
        <end position="119"/>
    </location>
</feature>
<gene>
    <name evidence="2" type="ORF">CEXT_19021</name>
</gene>
<organism evidence="2 3">
    <name type="scientific">Caerostris extrusa</name>
    <name type="common">Bark spider</name>
    <name type="synonym">Caerostris bankana</name>
    <dbReference type="NCBI Taxonomy" id="172846"/>
    <lineage>
        <taxon>Eukaryota</taxon>
        <taxon>Metazoa</taxon>
        <taxon>Ecdysozoa</taxon>
        <taxon>Arthropoda</taxon>
        <taxon>Chelicerata</taxon>
        <taxon>Arachnida</taxon>
        <taxon>Araneae</taxon>
        <taxon>Araneomorphae</taxon>
        <taxon>Entelegynae</taxon>
        <taxon>Araneoidea</taxon>
        <taxon>Araneidae</taxon>
        <taxon>Caerostris</taxon>
    </lineage>
</organism>
<evidence type="ECO:0000313" key="2">
    <source>
        <dbReference type="EMBL" id="GIX93121.1"/>
    </source>
</evidence>
<dbReference type="EMBL" id="BPLR01004198">
    <property type="protein sequence ID" value="GIX93121.1"/>
    <property type="molecule type" value="Genomic_DNA"/>
</dbReference>
<dbReference type="AlphaFoldDB" id="A0AAV4P7V6"/>
<protein>
    <submittedName>
        <fullName evidence="2">Uncharacterized protein</fullName>
    </submittedName>
</protein>
<evidence type="ECO:0000313" key="3">
    <source>
        <dbReference type="Proteomes" id="UP001054945"/>
    </source>
</evidence>
<name>A0AAV4P7V6_CAEEX</name>
<dbReference type="Proteomes" id="UP001054945">
    <property type="component" value="Unassembled WGS sequence"/>
</dbReference>
<evidence type="ECO:0000256" key="1">
    <source>
        <dbReference type="SAM" id="MobiDB-lite"/>
    </source>
</evidence>
<proteinExistence type="predicted"/>
<accession>A0AAV4P7V6</accession>
<feature type="region of interest" description="Disordered" evidence="1">
    <location>
        <begin position="24"/>
        <end position="48"/>
    </location>
</feature>
<reference evidence="2 3" key="1">
    <citation type="submission" date="2021-06" db="EMBL/GenBank/DDBJ databases">
        <title>Caerostris extrusa draft genome.</title>
        <authorList>
            <person name="Kono N."/>
            <person name="Arakawa K."/>
        </authorList>
    </citation>
    <scope>NUCLEOTIDE SEQUENCE [LARGE SCALE GENOMIC DNA]</scope>
</reference>
<keyword evidence="3" id="KW-1185">Reference proteome</keyword>
<sequence length="156" mass="16790">MQTDPYQLEKSVSVLNHSTYTRARALNPGPPRVPSTKPHHPLKPTPRQILTRPILPPNNNIGTLSCNASVRISTWTNPLHPSAVRARASLILRFPSPWQRSISKSGGKPRNDAGQTLAPGYTVPSHLTYALLDSAACSFTPPPPLPGGGVGRKGCH</sequence>